<dbReference type="RefSeq" id="WP_217748179.1">
    <property type="nucleotide sequence ID" value="NZ_JAHOEB010000084.1"/>
</dbReference>
<comment type="caution">
    <text evidence="1">The sequence shown here is derived from an EMBL/GenBank/DDBJ whole genome shotgun (WGS) entry which is preliminary data.</text>
</comment>
<dbReference type="AlphaFoldDB" id="A0AAW4MX70"/>
<sequence>MKKLIIVCEKNSRRYADFLAQLVSLSDDIEGEIVGVKDGAVAAQVWSETDYTHQAVQISSEQYILFIGNSKLIKEKRYHMINKFSKYGMNYGWLGKQAVLYVDDIVDVEHYDEFIEFAKENQSDIKKLIDVKSAIMDTSDLAIDSKEKGIKQLINPLKEIQATFVNAPIRALNAINRLTNSKEIEEQEYTCLTLTFYMNGLSQFLGLSEE</sequence>
<organism evidence="1 3">
    <name type="scientific">Catenibacterium mitsuokai</name>
    <dbReference type="NCBI Taxonomy" id="100886"/>
    <lineage>
        <taxon>Bacteria</taxon>
        <taxon>Bacillati</taxon>
        <taxon>Bacillota</taxon>
        <taxon>Erysipelotrichia</taxon>
        <taxon>Erysipelotrichales</taxon>
        <taxon>Coprobacillaceae</taxon>
        <taxon>Catenibacterium</taxon>
    </lineage>
</organism>
<evidence type="ECO:0000313" key="3">
    <source>
        <dbReference type="Proteomes" id="UP001196408"/>
    </source>
</evidence>
<reference evidence="1 4" key="1">
    <citation type="submission" date="2021-06" db="EMBL/GenBank/DDBJ databases">
        <title>Collection of gut derived symbiotic bacterial strains cultured from healthy donors.</title>
        <authorList>
            <person name="Lin H."/>
            <person name="Littmann E."/>
            <person name="Pamer E.G."/>
        </authorList>
    </citation>
    <scope>NUCLEOTIDE SEQUENCE</scope>
    <source>
        <strain evidence="2 4">MSK.21.70</strain>
        <strain evidence="1">MSK.21.82</strain>
    </source>
</reference>
<dbReference type="Proteomes" id="UP001196408">
    <property type="component" value="Unassembled WGS sequence"/>
</dbReference>
<keyword evidence="4" id="KW-1185">Reference proteome</keyword>
<evidence type="ECO:0000313" key="4">
    <source>
        <dbReference type="Proteomes" id="UP001197492"/>
    </source>
</evidence>
<proteinExistence type="predicted"/>
<dbReference type="Proteomes" id="UP001197492">
    <property type="component" value="Unassembled WGS sequence"/>
</dbReference>
<dbReference type="EMBL" id="JAHOEL010000082">
    <property type="protein sequence ID" value="MBV3393527.1"/>
    <property type="molecule type" value="Genomic_DNA"/>
</dbReference>
<gene>
    <name evidence="1" type="ORF">KSV97_09840</name>
    <name evidence="2" type="ORF">KSW06_09770</name>
</gene>
<dbReference type="EMBL" id="JAHOEF010000083">
    <property type="protein sequence ID" value="MBV3383504.1"/>
    <property type="molecule type" value="Genomic_DNA"/>
</dbReference>
<name>A0AAW4MX70_9FIRM</name>
<accession>A0AAW4MX70</accession>
<protein>
    <submittedName>
        <fullName evidence="1">Uncharacterized protein</fullName>
    </submittedName>
</protein>
<evidence type="ECO:0000313" key="1">
    <source>
        <dbReference type="EMBL" id="MBV3383504.1"/>
    </source>
</evidence>
<evidence type="ECO:0000313" key="2">
    <source>
        <dbReference type="EMBL" id="MBV3393527.1"/>
    </source>
</evidence>